<evidence type="ECO:0000256" key="10">
    <source>
        <dbReference type="SAM" id="MobiDB-lite"/>
    </source>
</evidence>
<organism evidence="13 14">
    <name type="scientific">Schistosoma bovis</name>
    <name type="common">Blood fluke</name>
    <dbReference type="NCBI Taxonomy" id="6184"/>
    <lineage>
        <taxon>Eukaryota</taxon>
        <taxon>Metazoa</taxon>
        <taxon>Spiralia</taxon>
        <taxon>Lophotrochozoa</taxon>
        <taxon>Platyhelminthes</taxon>
        <taxon>Trematoda</taxon>
        <taxon>Digenea</taxon>
        <taxon>Strigeidida</taxon>
        <taxon>Schistosomatoidea</taxon>
        <taxon>Schistosomatidae</taxon>
        <taxon>Schistosoma</taxon>
    </lineage>
</organism>
<feature type="transmembrane region" description="Helical" evidence="11">
    <location>
        <begin position="404"/>
        <end position="425"/>
    </location>
</feature>
<dbReference type="PROSITE" id="PS00237">
    <property type="entry name" value="G_PROTEIN_RECEP_F1_1"/>
    <property type="match status" value="1"/>
</dbReference>
<keyword evidence="6 11" id="KW-0472">Membrane</keyword>
<gene>
    <name evidence="13" type="ORF">DC041_0001401</name>
</gene>
<evidence type="ECO:0000256" key="1">
    <source>
        <dbReference type="ARBA" id="ARBA00004651"/>
    </source>
</evidence>
<feature type="transmembrane region" description="Helical" evidence="11">
    <location>
        <begin position="441"/>
        <end position="460"/>
    </location>
</feature>
<feature type="transmembrane region" description="Helical" evidence="11">
    <location>
        <begin position="125"/>
        <end position="151"/>
    </location>
</feature>
<comment type="subcellular location">
    <subcellularLocation>
        <location evidence="1">Cell membrane</location>
        <topology evidence="1">Multi-pass membrane protein</topology>
    </subcellularLocation>
</comment>
<comment type="caution">
    <text evidence="13">The sequence shown here is derived from an EMBL/GenBank/DDBJ whole genome shotgun (WGS) entry which is preliminary data.</text>
</comment>
<name>A0A430Q6U4_SCHBO</name>
<keyword evidence="4 11" id="KW-1133">Transmembrane helix</keyword>
<feature type="transmembrane region" description="Helical" evidence="11">
    <location>
        <begin position="279"/>
        <end position="305"/>
    </location>
</feature>
<evidence type="ECO:0000313" key="14">
    <source>
        <dbReference type="Proteomes" id="UP000290809"/>
    </source>
</evidence>
<dbReference type="GO" id="GO:0004930">
    <property type="term" value="F:G protein-coupled receptor activity"/>
    <property type="evidence" value="ECO:0007669"/>
    <property type="project" value="UniProtKB-KW"/>
</dbReference>
<keyword evidence="2" id="KW-1003">Cell membrane</keyword>
<protein>
    <recommendedName>
        <fullName evidence="12">G-protein coupled receptors family 1 profile domain-containing protein</fullName>
    </recommendedName>
</protein>
<keyword evidence="5 9" id="KW-0297">G-protein coupled receptor</keyword>
<keyword evidence="7 9" id="KW-0675">Receptor</keyword>
<dbReference type="PROSITE" id="PS50262">
    <property type="entry name" value="G_PROTEIN_RECEP_F1_2"/>
    <property type="match status" value="1"/>
</dbReference>
<dbReference type="InterPro" id="IPR017452">
    <property type="entry name" value="GPCR_Rhodpsn_7TM"/>
</dbReference>
<dbReference type="EMBL" id="QMKO01002463">
    <property type="protein sequence ID" value="RTG83425.1"/>
    <property type="molecule type" value="Genomic_DNA"/>
</dbReference>
<dbReference type="PANTHER" id="PTHR24248">
    <property type="entry name" value="ADRENERGIC RECEPTOR-RELATED G-PROTEIN COUPLED RECEPTOR"/>
    <property type="match status" value="1"/>
</dbReference>
<evidence type="ECO:0000313" key="13">
    <source>
        <dbReference type="EMBL" id="RTG83425.1"/>
    </source>
</evidence>
<dbReference type="InterPro" id="IPR000276">
    <property type="entry name" value="GPCR_Rhodpsn"/>
</dbReference>
<feature type="domain" description="G-protein coupled receptors family 1 profile" evidence="12">
    <location>
        <begin position="104"/>
        <end position="457"/>
    </location>
</feature>
<dbReference type="GO" id="GO:0043410">
    <property type="term" value="P:positive regulation of MAPK cascade"/>
    <property type="evidence" value="ECO:0007669"/>
    <property type="project" value="TreeGrafter"/>
</dbReference>
<sequence>MLFTEFQVNTLKIIHSLYQSHHHHHQHSNNSSNNNNHSNTTTNNNNNTTNSNHSDNNSHGIIISTSIHTNDPIQLNQFYDILYKLIIFIKVILYTLIIISALFGNALVFIAYIKYKQLRSIHTNLFLVSLSIADFLVALLVMPLNAIMSLLNYKWIFGKLLCHIYNATDVLFTTSSILHLCCISMDRYIAIIYPLNYEKRMSKKYIIILLCIIWTLSFMISYIPILLGLHKPLYSLMDRSQIQINISSISRMKQKLDHHDDHDHDNDDLFLCNFNVNPYYAIISSSISFWIPSIIMILVYLRIFIEAKKQEKKIIQLYTPYNITQINNTMIMQQINKDQNNQTNAILIHDPTINRSSSRSSSSSPSSSCSSPSTSSSLSSKLHHINKQYYSNIKIQHENKAARTLGIVMGAFLLCWLPFFLWYTITNLCKQCQYPNELQEILYWIGYFNSSINPIIYAYYNRIFRQAFIKIIELHKGNIINNEPQQQSINDHNDKLPITRRYKYNTVNQLITKNEYKTIECLISEHHVNSRHTVPTSYLQLDSSVQDGIQINN</sequence>
<keyword evidence="8 9" id="KW-0807">Transducer</keyword>
<dbReference type="SMART" id="SM01381">
    <property type="entry name" value="7TM_GPCR_Srsx"/>
    <property type="match status" value="1"/>
</dbReference>
<evidence type="ECO:0000259" key="12">
    <source>
        <dbReference type="PROSITE" id="PS50262"/>
    </source>
</evidence>
<evidence type="ECO:0000256" key="4">
    <source>
        <dbReference type="ARBA" id="ARBA00022989"/>
    </source>
</evidence>
<dbReference type="Gene3D" id="1.20.1070.10">
    <property type="entry name" value="Rhodopsin 7-helix transmembrane proteins"/>
    <property type="match status" value="1"/>
</dbReference>
<feature type="region of interest" description="Disordered" evidence="10">
    <location>
        <begin position="354"/>
        <end position="380"/>
    </location>
</feature>
<dbReference type="SUPFAM" id="SSF81321">
    <property type="entry name" value="Family A G protein-coupled receptor-like"/>
    <property type="match status" value="1"/>
</dbReference>
<reference evidence="13 14" key="1">
    <citation type="journal article" date="2019" name="PLoS Pathog.">
        <title>Genome sequence of the bovine parasite Schistosoma bovis Tanzania.</title>
        <authorList>
            <person name="Oey H."/>
            <person name="Zakrzewski M."/>
            <person name="Gobert G."/>
            <person name="Gravermann K."/>
            <person name="Stoye J."/>
            <person name="Jones M."/>
            <person name="Mcmanus D."/>
            <person name="Krause L."/>
        </authorList>
    </citation>
    <scope>NUCLEOTIDE SEQUENCE [LARGE SCALE GENOMIC DNA]</scope>
    <source>
        <strain evidence="13 14">TAN1997</strain>
    </source>
</reference>
<evidence type="ECO:0000256" key="7">
    <source>
        <dbReference type="ARBA" id="ARBA00023170"/>
    </source>
</evidence>
<proteinExistence type="inferred from homology"/>
<evidence type="ECO:0000256" key="3">
    <source>
        <dbReference type="ARBA" id="ARBA00022692"/>
    </source>
</evidence>
<feature type="compositionally biased region" description="Low complexity" evidence="10">
    <location>
        <begin position="28"/>
        <end position="55"/>
    </location>
</feature>
<comment type="similarity">
    <text evidence="9">Belongs to the G-protein coupled receptor 1 family.</text>
</comment>
<dbReference type="STRING" id="6184.A0A430Q6U4"/>
<dbReference type="Pfam" id="PF00001">
    <property type="entry name" value="7tm_1"/>
    <property type="match status" value="1"/>
</dbReference>
<evidence type="ECO:0000256" key="11">
    <source>
        <dbReference type="SAM" id="Phobius"/>
    </source>
</evidence>
<feature type="compositionally biased region" description="Low complexity" evidence="10">
    <location>
        <begin position="356"/>
        <end position="380"/>
    </location>
</feature>
<dbReference type="GO" id="GO:0071880">
    <property type="term" value="P:adenylate cyclase-activating adrenergic receptor signaling pathway"/>
    <property type="evidence" value="ECO:0007669"/>
    <property type="project" value="TreeGrafter"/>
</dbReference>
<dbReference type="AlphaFoldDB" id="A0A430Q6U4"/>
<evidence type="ECO:0000256" key="8">
    <source>
        <dbReference type="ARBA" id="ARBA00023224"/>
    </source>
</evidence>
<dbReference type="PRINTS" id="PR00237">
    <property type="entry name" value="GPCRRHODOPSN"/>
</dbReference>
<evidence type="ECO:0000256" key="2">
    <source>
        <dbReference type="ARBA" id="ARBA00022475"/>
    </source>
</evidence>
<keyword evidence="14" id="KW-1185">Reference proteome</keyword>
<feature type="transmembrane region" description="Helical" evidence="11">
    <location>
        <begin position="171"/>
        <end position="193"/>
    </location>
</feature>
<evidence type="ECO:0000256" key="6">
    <source>
        <dbReference type="ARBA" id="ARBA00023136"/>
    </source>
</evidence>
<feature type="transmembrane region" description="Helical" evidence="11">
    <location>
        <begin position="205"/>
        <end position="227"/>
    </location>
</feature>
<feature type="transmembrane region" description="Helical" evidence="11">
    <location>
        <begin position="85"/>
        <end position="113"/>
    </location>
</feature>
<dbReference type="GO" id="GO:0005886">
    <property type="term" value="C:plasma membrane"/>
    <property type="evidence" value="ECO:0007669"/>
    <property type="project" value="UniProtKB-SubCell"/>
</dbReference>
<evidence type="ECO:0000256" key="9">
    <source>
        <dbReference type="RuleBase" id="RU000688"/>
    </source>
</evidence>
<dbReference type="PANTHER" id="PTHR24248:SF66">
    <property type="entry name" value="OCTOPAMINE RECEPTOR BETA-3R"/>
    <property type="match status" value="1"/>
</dbReference>
<evidence type="ECO:0000256" key="5">
    <source>
        <dbReference type="ARBA" id="ARBA00023040"/>
    </source>
</evidence>
<accession>A0A430Q6U4</accession>
<feature type="region of interest" description="Disordered" evidence="10">
    <location>
        <begin position="23"/>
        <end position="55"/>
    </location>
</feature>
<keyword evidence="3 9" id="KW-0812">Transmembrane</keyword>
<dbReference type="Proteomes" id="UP000290809">
    <property type="component" value="Unassembled WGS sequence"/>
</dbReference>